<proteinExistence type="predicted"/>
<sequence length="500" mass="55503">MSNPQSNTYPSSPPTLTATSSSQSTTTAGQSAYQTPTQAGKPGFVTLADLFNEVPLDWIVTAANEILKHHTDSSCSSWGQLQPHKKVALAFLIYKKQHEWLLRNNYNQDMGAVATAMMEKVNQICWNPTIYSPLAAFLRKGGDGILSKNDAEDRDYWDEFLTNHPDWRGCENVFTIFTHKGTSGNRVEKPFVRFQEMNSMICFIISAAQVLLYCMMQRTGEDLEAGVKHWGINIGRYMRNNLTEEQVYRTIFLEDGCYPQRILETLLTHTCSVVHHPDACAQRSRKIDIDEDDEEGSRFLAKSTQKQLKKRGALLVCGLRTFPDFEDPNKTEFGGDWNKLKADPAGTSRHAAVIVGVMPTGDDNLMGGIKFLLQDTLPGRPFVSMGIDLLRSMGIKDFEGVEEDASFLGTTDLHNLDVGPGRIVSCTSTSGSPHASKTSTPNEIVCPEYEALSHRSSSLSDNQDNSQEASASKEASTKPDFIGFDDLKNGKIRGNFICRT</sequence>
<evidence type="ECO:0000313" key="2">
    <source>
        <dbReference type="EMBL" id="CAB9514949.1"/>
    </source>
</evidence>
<comment type="caution">
    <text evidence="2">The sequence shown here is derived from an EMBL/GenBank/DDBJ whole genome shotgun (WGS) entry which is preliminary data.</text>
</comment>
<dbReference type="AlphaFoldDB" id="A0A9N8E942"/>
<gene>
    <name evidence="2" type="ORF">SEMRO_685_G186960.1</name>
</gene>
<dbReference type="Proteomes" id="UP001153069">
    <property type="component" value="Unassembled WGS sequence"/>
</dbReference>
<feature type="compositionally biased region" description="Low complexity" evidence="1">
    <location>
        <begin position="456"/>
        <end position="467"/>
    </location>
</feature>
<keyword evidence="3" id="KW-1185">Reference proteome</keyword>
<evidence type="ECO:0000313" key="3">
    <source>
        <dbReference type="Proteomes" id="UP001153069"/>
    </source>
</evidence>
<reference evidence="2" key="1">
    <citation type="submission" date="2020-06" db="EMBL/GenBank/DDBJ databases">
        <authorList>
            <consortium name="Plant Systems Biology data submission"/>
        </authorList>
    </citation>
    <scope>NUCLEOTIDE SEQUENCE</scope>
    <source>
        <strain evidence="2">D6</strain>
    </source>
</reference>
<feature type="region of interest" description="Disordered" evidence="1">
    <location>
        <begin position="455"/>
        <end position="477"/>
    </location>
</feature>
<evidence type="ECO:0000256" key="1">
    <source>
        <dbReference type="SAM" id="MobiDB-lite"/>
    </source>
</evidence>
<feature type="region of interest" description="Disordered" evidence="1">
    <location>
        <begin position="1"/>
        <end position="35"/>
    </location>
</feature>
<protein>
    <submittedName>
        <fullName evidence="2">Uncharacterized protein</fullName>
    </submittedName>
</protein>
<dbReference type="EMBL" id="CAICTM010000684">
    <property type="protein sequence ID" value="CAB9514949.1"/>
    <property type="molecule type" value="Genomic_DNA"/>
</dbReference>
<accession>A0A9N8E942</accession>
<organism evidence="2 3">
    <name type="scientific">Seminavis robusta</name>
    <dbReference type="NCBI Taxonomy" id="568900"/>
    <lineage>
        <taxon>Eukaryota</taxon>
        <taxon>Sar</taxon>
        <taxon>Stramenopiles</taxon>
        <taxon>Ochrophyta</taxon>
        <taxon>Bacillariophyta</taxon>
        <taxon>Bacillariophyceae</taxon>
        <taxon>Bacillariophycidae</taxon>
        <taxon>Naviculales</taxon>
        <taxon>Naviculaceae</taxon>
        <taxon>Seminavis</taxon>
    </lineage>
</organism>
<feature type="compositionally biased region" description="Low complexity" evidence="1">
    <location>
        <begin position="8"/>
        <end position="35"/>
    </location>
</feature>
<name>A0A9N8E942_9STRA</name>